<feature type="domain" description="MacB-like periplasmic core" evidence="9">
    <location>
        <begin position="35"/>
        <end position="258"/>
    </location>
</feature>
<feature type="transmembrane region" description="Helical" evidence="7">
    <location>
        <begin position="288"/>
        <end position="312"/>
    </location>
</feature>
<evidence type="ECO:0000259" key="8">
    <source>
        <dbReference type="Pfam" id="PF02687"/>
    </source>
</evidence>
<evidence type="ECO:0000313" key="11">
    <source>
        <dbReference type="Proteomes" id="UP000309215"/>
    </source>
</evidence>
<keyword evidence="4 7" id="KW-0812">Transmembrane</keyword>
<evidence type="ECO:0000259" key="9">
    <source>
        <dbReference type="Pfam" id="PF12704"/>
    </source>
</evidence>
<sequence>MEAAPLPRSRSRLGPLLFLARKSLLGSRFTFALLVLSVAAGAGFQIPNTANLAGFSEALLEEELRHGGGDVRVEPREKRHFEDGAAAAARVSEALGASVRAAVPVLVLPGAVGKGGRFQNALVYGYDFPGEPALRPFHLTSGALPAPGDANGVLLGTSLANRLGVKVGDAVDLRIILGGPPGGAGEAVGGPPGGAGEAVGATVMTVRGLVSGSAGAYRSAFLDRASLAEKTGARAAASAIHVHLDDHFAASDLAPRLEARLPEARAVGWKEDDPYVTNYLAANRTINAVSYAMVVAAISIPVWALFHIHVLGRRREIGILAALGFSRREIFGLFLLQTLVVALAGLSAGAALGYGMLLYFDAYPIFSWEALVVRPVVTAAVLAGPCLAVLATTLLAGSVPAWRAARTDPARVLRRID</sequence>
<keyword evidence="11" id="KW-1185">Reference proteome</keyword>
<proteinExistence type="inferred from homology"/>
<feature type="transmembrane region" description="Helical" evidence="7">
    <location>
        <begin position="333"/>
        <end position="360"/>
    </location>
</feature>
<evidence type="ECO:0000256" key="3">
    <source>
        <dbReference type="ARBA" id="ARBA00022475"/>
    </source>
</evidence>
<dbReference type="Pfam" id="PF12704">
    <property type="entry name" value="MacB_PCD"/>
    <property type="match status" value="1"/>
</dbReference>
<feature type="transmembrane region" description="Helical" evidence="7">
    <location>
        <begin position="372"/>
        <end position="396"/>
    </location>
</feature>
<gene>
    <name evidence="10" type="ORF">E8A74_39835</name>
</gene>
<comment type="similarity">
    <text evidence="2">Belongs to the ABC-4 integral membrane protein family. LolC/E subfamily.</text>
</comment>
<comment type="caution">
    <text evidence="10">The sequence shown here is derived from an EMBL/GenBank/DDBJ whole genome shotgun (WGS) entry which is preliminary data.</text>
</comment>
<accession>A0A4U1IW93</accession>
<comment type="subcellular location">
    <subcellularLocation>
        <location evidence="1">Cell membrane</location>
        <topology evidence="1">Multi-pass membrane protein</topology>
    </subcellularLocation>
</comment>
<dbReference type="EMBL" id="SSMQ01000063">
    <property type="protein sequence ID" value="TKC98813.1"/>
    <property type="molecule type" value="Genomic_DNA"/>
</dbReference>
<dbReference type="RefSeq" id="WP_136934355.1">
    <property type="nucleotide sequence ID" value="NZ_SSMQ01000063.1"/>
</dbReference>
<organism evidence="10 11">
    <name type="scientific">Polyangium fumosum</name>
    <dbReference type="NCBI Taxonomy" id="889272"/>
    <lineage>
        <taxon>Bacteria</taxon>
        <taxon>Pseudomonadati</taxon>
        <taxon>Myxococcota</taxon>
        <taxon>Polyangia</taxon>
        <taxon>Polyangiales</taxon>
        <taxon>Polyangiaceae</taxon>
        <taxon>Polyangium</taxon>
    </lineage>
</organism>
<evidence type="ECO:0000256" key="7">
    <source>
        <dbReference type="SAM" id="Phobius"/>
    </source>
</evidence>
<evidence type="ECO:0000256" key="5">
    <source>
        <dbReference type="ARBA" id="ARBA00022989"/>
    </source>
</evidence>
<dbReference type="GO" id="GO:0098797">
    <property type="term" value="C:plasma membrane protein complex"/>
    <property type="evidence" value="ECO:0007669"/>
    <property type="project" value="TreeGrafter"/>
</dbReference>
<dbReference type="Pfam" id="PF02687">
    <property type="entry name" value="FtsX"/>
    <property type="match status" value="1"/>
</dbReference>
<keyword evidence="3" id="KW-1003">Cell membrane</keyword>
<feature type="domain" description="ABC3 transporter permease C-terminal" evidence="8">
    <location>
        <begin position="292"/>
        <end position="409"/>
    </location>
</feature>
<evidence type="ECO:0000256" key="6">
    <source>
        <dbReference type="ARBA" id="ARBA00023136"/>
    </source>
</evidence>
<dbReference type="InterPro" id="IPR051447">
    <property type="entry name" value="Lipoprotein-release_system"/>
</dbReference>
<evidence type="ECO:0000256" key="2">
    <source>
        <dbReference type="ARBA" id="ARBA00005236"/>
    </source>
</evidence>
<keyword evidence="6 7" id="KW-0472">Membrane</keyword>
<dbReference type="GO" id="GO:0044874">
    <property type="term" value="P:lipoprotein localization to outer membrane"/>
    <property type="evidence" value="ECO:0007669"/>
    <property type="project" value="TreeGrafter"/>
</dbReference>
<dbReference type="PANTHER" id="PTHR30489">
    <property type="entry name" value="LIPOPROTEIN-RELEASING SYSTEM TRANSMEMBRANE PROTEIN LOLE"/>
    <property type="match status" value="1"/>
</dbReference>
<protein>
    <submittedName>
        <fullName evidence="10">ABC transporter permease</fullName>
    </submittedName>
</protein>
<dbReference type="InterPro" id="IPR003838">
    <property type="entry name" value="ABC3_permease_C"/>
</dbReference>
<reference evidence="10 11" key="1">
    <citation type="submission" date="2019-04" db="EMBL/GenBank/DDBJ databases">
        <authorList>
            <person name="Li Y."/>
            <person name="Wang J."/>
        </authorList>
    </citation>
    <scope>NUCLEOTIDE SEQUENCE [LARGE SCALE GENOMIC DNA]</scope>
    <source>
        <strain evidence="10 11">DSM 14668</strain>
    </source>
</reference>
<keyword evidence="5 7" id="KW-1133">Transmembrane helix</keyword>
<dbReference type="OrthoDB" id="9809768at2"/>
<evidence type="ECO:0000256" key="1">
    <source>
        <dbReference type="ARBA" id="ARBA00004651"/>
    </source>
</evidence>
<dbReference type="PANTHER" id="PTHR30489:SF0">
    <property type="entry name" value="LIPOPROTEIN-RELEASING SYSTEM TRANSMEMBRANE PROTEIN LOLE"/>
    <property type="match status" value="1"/>
</dbReference>
<dbReference type="InterPro" id="IPR025857">
    <property type="entry name" value="MacB_PCD"/>
</dbReference>
<dbReference type="Proteomes" id="UP000309215">
    <property type="component" value="Unassembled WGS sequence"/>
</dbReference>
<evidence type="ECO:0000256" key="4">
    <source>
        <dbReference type="ARBA" id="ARBA00022692"/>
    </source>
</evidence>
<dbReference type="AlphaFoldDB" id="A0A4U1IW93"/>
<evidence type="ECO:0000313" key="10">
    <source>
        <dbReference type="EMBL" id="TKC98813.1"/>
    </source>
</evidence>
<name>A0A4U1IW93_9BACT</name>